<keyword evidence="7" id="KW-1185">Reference proteome</keyword>
<evidence type="ECO:0000256" key="3">
    <source>
        <dbReference type="PROSITE-ProRule" id="PRU00182"/>
    </source>
</evidence>
<evidence type="ECO:0000313" key="7">
    <source>
        <dbReference type="Proteomes" id="UP001059480"/>
    </source>
</evidence>
<evidence type="ECO:0000259" key="5">
    <source>
        <dbReference type="SMART" id="SM00363"/>
    </source>
</evidence>
<name>A0ABT1WN05_9LACT</name>
<evidence type="ECO:0000256" key="2">
    <source>
        <dbReference type="ARBA" id="ARBA00023235"/>
    </source>
</evidence>
<organism evidence="6 7">
    <name type="scientific">Granulicatella seriolae</name>
    <dbReference type="NCBI Taxonomy" id="2967226"/>
    <lineage>
        <taxon>Bacteria</taxon>
        <taxon>Bacillati</taxon>
        <taxon>Bacillota</taxon>
        <taxon>Bacilli</taxon>
        <taxon>Lactobacillales</taxon>
        <taxon>Carnobacteriaceae</taxon>
        <taxon>Granulicatella</taxon>
    </lineage>
</organism>
<dbReference type="CDD" id="cd00165">
    <property type="entry name" value="S4"/>
    <property type="match status" value="1"/>
</dbReference>
<feature type="domain" description="RNA-binding S4" evidence="5">
    <location>
        <begin position="2"/>
        <end position="65"/>
    </location>
</feature>
<dbReference type="InterPro" id="IPR018496">
    <property type="entry name" value="PsdUridine_synth_RsuA/RluB_CS"/>
</dbReference>
<dbReference type="PANTHER" id="PTHR47683">
    <property type="entry name" value="PSEUDOURIDINE SYNTHASE FAMILY PROTEIN-RELATED"/>
    <property type="match status" value="1"/>
</dbReference>
<evidence type="ECO:0000256" key="1">
    <source>
        <dbReference type="ARBA" id="ARBA00008348"/>
    </source>
</evidence>
<dbReference type="Pfam" id="PF00849">
    <property type="entry name" value="PseudoU_synth_2"/>
    <property type="match status" value="1"/>
</dbReference>
<dbReference type="PROSITE" id="PS50889">
    <property type="entry name" value="S4"/>
    <property type="match status" value="1"/>
</dbReference>
<dbReference type="InterPro" id="IPR036986">
    <property type="entry name" value="S4_RNA-bd_sf"/>
</dbReference>
<evidence type="ECO:0000256" key="4">
    <source>
        <dbReference type="RuleBase" id="RU003887"/>
    </source>
</evidence>
<dbReference type="EC" id="5.4.99.-" evidence="4"/>
<dbReference type="InterPro" id="IPR020094">
    <property type="entry name" value="TruA/RsuA/RluB/E/F_N"/>
</dbReference>
<protein>
    <recommendedName>
        <fullName evidence="4">Pseudouridine synthase</fullName>
        <ecNumber evidence="4">5.4.99.-</ecNumber>
    </recommendedName>
</protein>
<dbReference type="InterPro" id="IPR042092">
    <property type="entry name" value="PsdUridine_s_RsuA/RluB/E/F_cat"/>
</dbReference>
<dbReference type="SUPFAM" id="SSF55174">
    <property type="entry name" value="Alpha-L RNA-binding motif"/>
    <property type="match status" value="1"/>
</dbReference>
<keyword evidence="2 4" id="KW-0413">Isomerase</keyword>
<dbReference type="InterPro" id="IPR050343">
    <property type="entry name" value="RsuA_PseudoU_synthase"/>
</dbReference>
<dbReference type="EMBL" id="JANHNZ010000003">
    <property type="protein sequence ID" value="MCQ9209871.1"/>
    <property type="molecule type" value="Genomic_DNA"/>
</dbReference>
<dbReference type="NCBIfam" id="TIGR00093">
    <property type="entry name" value="pseudouridine synthase"/>
    <property type="match status" value="1"/>
</dbReference>
<dbReference type="InterPro" id="IPR006145">
    <property type="entry name" value="PsdUridine_synth_RsuA/RluA"/>
</dbReference>
<dbReference type="Gene3D" id="3.30.70.580">
    <property type="entry name" value="Pseudouridine synthase I, catalytic domain, N-terminal subdomain"/>
    <property type="match status" value="1"/>
</dbReference>
<dbReference type="InterPro" id="IPR002942">
    <property type="entry name" value="S4_RNA-bd"/>
</dbReference>
<sequence length="244" mass="27816">MERLQKVMAHAGVDSRRKCEELIKQGRVTVNQVKVVELGYKVSKQDVIEVDGVPIYQEEPVYYLFYKPKNVLSSVSDDRSRPVVTDYFQSIKTRLYPVGRLDFDTSGLLLMTNDGEFANLMMHPKHQIDKTYIAKVKGIPTPALMRKLERGIVIDGKKTSPAVAKIMSVNEAKQTGLVQLTIHEGWNHQVKKMFEAVQLPVQKLKRESFGFLTLDHLQSGEWRILKGYEVEKLVKIASNNGRKS</sequence>
<dbReference type="Gene3D" id="3.30.70.1560">
    <property type="entry name" value="Alpha-L RNA-binding motif"/>
    <property type="match status" value="1"/>
</dbReference>
<dbReference type="RefSeq" id="WP_256944978.1">
    <property type="nucleotide sequence ID" value="NZ_JANHNZ010000003.1"/>
</dbReference>
<dbReference type="Proteomes" id="UP001059480">
    <property type="component" value="Unassembled WGS sequence"/>
</dbReference>
<dbReference type="InterPro" id="IPR020103">
    <property type="entry name" value="PsdUridine_synth_cat_dom_sf"/>
</dbReference>
<reference evidence="6" key="2">
    <citation type="journal article" date="2023" name="Curr. Microbiol.">
        <title>Granulicatella seriolae sp. nov., a Novel Facultative Anaerobe Isolated from Yellowtail Marine Fish.</title>
        <authorList>
            <person name="Lee M."/>
            <person name="Choi Y.J."/>
            <person name="Farooq A."/>
            <person name="Jeong J.B."/>
            <person name="Jung M.Y."/>
        </authorList>
    </citation>
    <scope>NUCLEOTIDE SEQUENCE</scope>
    <source>
        <strain evidence="6">S8</strain>
    </source>
</reference>
<dbReference type="SMART" id="SM00363">
    <property type="entry name" value="S4"/>
    <property type="match status" value="1"/>
</dbReference>
<dbReference type="PANTHER" id="PTHR47683:SF2">
    <property type="entry name" value="RNA-BINDING S4 DOMAIN-CONTAINING PROTEIN"/>
    <property type="match status" value="1"/>
</dbReference>
<evidence type="ECO:0000313" key="6">
    <source>
        <dbReference type="EMBL" id="MCQ9209871.1"/>
    </source>
</evidence>
<gene>
    <name evidence="6" type="ORF">NPA36_04835</name>
</gene>
<comment type="caution">
    <text evidence="6">The sequence shown here is derived from an EMBL/GenBank/DDBJ whole genome shotgun (WGS) entry which is preliminary data.</text>
</comment>
<proteinExistence type="inferred from homology"/>
<dbReference type="CDD" id="cd02870">
    <property type="entry name" value="PseudoU_synth_RsuA_like"/>
    <property type="match status" value="1"/>
</dbReference>
<dbReference type="SUPFAM" id="SSF55120">
    <property type="entry name" value="Pseudouridine synthase"/>
    <property type="match status" value="1"/>
</dbReference>
<dbReference type="Gene3D" id="3.10.290.10">
    <property type="entry name" value="RNA-binding S4 domain"/>
    <property type="match status" value="1"/>
</dbReference>
<comment type="similarity">
    <text evidence="1 4">Belongs to the pseudouridine synthase RsuA family.</text>
</comment>
<dbReference type="Pfam" id="PF01479">
    <property type="entry name" value="S4"/>
    <property type="match status" value="1"/>
</dbReference>
<keyword evidence="3" id="KW-0694">RNA-binding</keyword>
<dbReference type="InterPro" id="IPR000748">
    <property type="entry name" value="PsdUridine_synth_RsuA/RluB/E/F"/>
</dbReference>
<reference evidence="6" key="3">
    <citation type="journal article" date="2023" name="Microbiol. Resour. Announc.">
        <title>Draft Genome Sequence of Granulicatella sp. Strain S8, Isolated from a Marine Fish, Seriola quinqueradiata.</title>
        <authorList>
            <person name="Lee M."/>
            <person name="Farooq A."/>
            <person name="Jeong J.B."/>
            <person name="Jung M.Y."/>
        </authorList>
    </citation>
    <scope>NUCLEOTIDE SEQUENCE</scope>
    <source>
        <strain evidence="6">S8</strain>
    </source>
</reference>
<reference evidence="6" key="1">
    <citation type="submission" date="2022-07" db="EMBL/GenBank/DDBJ databases">
        <authorList>
            <person name="Jung M.-Y."/>
            <person name="Lee M."/>
        </authorList>
    </citation>
    <scope>NUCLEOTIDE SEQUENCE</scope>
    <source>
        <strain evidence="6">S8</strain>
    </source>
</reference>
<dbReference type="PROSITE" id="PS01149">
    <property type="entry name" value="PSI_RSU"/>
    <property type="match status" value="1"/>
</dbReference>
<accession>A0ABT1WN05</accession>